<evidence type="ECO:0000313" key="1">
    <source>
        <dbReference type="EMBL" id="KAJ8050120.1"/>
    </source>
</evidence>
<reference evidence="1" key="1">
    <citation type="submission" date="2021-10" db="EMBL/GenBank/DDBJ databases">
        <title>Tropical sea cucumber genome reveals ecological adaptation and Cuvierian tubules defense mechanism.</title>
        <authorList>
            <person name="Chen T."/>
        </authorList>
    </citation>
    <scope>NUCLEOTIDE SEQUENCE</scope>
    <source>
        <strain evidence="1">Nanhai2018</strain>
        <tissue evidence="1">Muscle</tissue>
    </source>
</reference>
<keyword evidence="2" id="KW-1185">Reference proteome</keyword>
<dbReference type="AlphaFoldDB" id="A0A9Q1CSQ0"/>
<proteinExistence type="predicted"/>
<protein>
    <submittedName>
        <fullName evidence="1">Uncharacterized protein</fullName>
    </submittedName>
</protein>
<dbReference type="Proteomes" id="UP001152320">
    <property type="component" value="Chromosome 1"/>
</dbReference>
<gene>
    <name evidence="1" type="ORF">HOLleu_03196</name>
</gene>
<accession>A0A9Q1CSQ0</accession>
<dbReference type="PANTHER" id="PTHR33480:SF1">
    <property type="entry name" value="TYR RECOMBINASE DOMAIN-CONTAINING PROTEIN"/>
    <property type="match status" value="1"/>
</dbReference>
<comment type="caution">
    <text evidence="1">The sequence shown here is derived from an EMBL/GenBank/DDBJ whole genome shotgun (WGS) entry which is preliminary data.</text>
</comment>
<name>A0A9Q1CSQ0_HOLLE</name>
<organism evidence="1 2">
    <name type="scientific">Holothuria leucospilota</name>
    <name type="common">Black long sea cucumber</name>
    <name type="synonym">Mertensiothuria leucospilota</name>
    <dbReference type="NCBI Taxonomy" id="206669"/>
    <lineage>
        <taxon>Eukaryota</taxon>
        <taxon>Metazoa</taxon>
        <taxon>Echinodermata</taxon>
        <taxon>Eleutherozoa</taxon>
        <taxon>Echinozoa</taxon>
        <taxon>Holothuroidea</taxon>
        <taxon>Aspidochirotacea</taxon>
        <taxon>Aspidochirotida</taxon>
        <taxon>Holothuriidae</taxon>
        <taxon>Holothuria</taxon>
    </lineage>
</organism>
<sequence>MRQQKYIKVEELPKTEDVEEFASFRNREIEKAVKQLEDCFTLPVVMRQQKYIKVEDLPKTEDVEEFASFRDREIEKAVNQLEDCFTLPVYRRCQNLVLALLASFNKRRPGILALKESDAARKKEAKDFIQIVNSNWVNCVSAPALSVMRQQEYTKVEELPKTEDVEEFASFRNKEIEKAVKQLEDFFLHSLCTRDART</sequence>
<dbReference type="EMBL" id="JAIZAY010000001">
    <property type="protein sequence ID" value="KAJ8050120.1"/>
    <property type="molecule type" value="Genomic_DNA"/>
</dbReference>
<evidence type="ECO:0000313" key="2">
    <source>
        <dbReference type="Proteomes" id="UP001152320"/>
    </source>
</evidence>
<dbReference type="PANTHER" id="PTHR33480">
    <property type="entry name" value="SET DOMAIN-CONTAINING PROTEIN-RELATED"/>
    <property type="match status" value="1"/>
</dbReference>